<dbReference type="AlphaFoldDB" id="A0A7T2YV91"/>
<keyword evidence="4" id="KW-1185">Reference proteome</keyword>
<proteinExistence type="predicted"/>
<evidence type="ECO:0000259" key="2">
    <source>
        <dbReference type="Pfam" id="PF16220"/>
    </source>
</evidence>
<accession>A0A7T2YV91</accession>
<organism evidence="3 4">
    <name type="scientific">Delftia lacustris</name>
    <dbReference type="NCBI Taxonomy" id="558537"/>
    <lineage>
        <taxon>Bacteria</taxon>
        <taxon>Pseudomonadati</taxon>
        <taxon>Pseudomonadota</taxon>
        <taxon>Betaproteobacteria</taxon>
        <taxon>Burkholderiales</taxon>
        <taxon>Comamonadaceae</taxon>
        <taxon>Delftia</taxon>
    </lineage>
</organism>
<dbReference type="Proteomes" id="UP000595064">
    <property type="component" value="Chromosome"/>
</dbReference>
<reference evidence="3 4" key="1">
    <citation type="submission" date="2020-12" db="EMBL/GenBank/DDBJ databases">
        <title>FDA dAtabase for Regulatory Grade micrObial Sequences (FDA-ARGOS): Supporting development and validation of Infectious Disease Dx tests.</title>
        <authorList>
            <person name="Sproer C."/>
            <person name="Gronow S."/>
            <person name="Severitt S."/>
            <person name="Schroder I."/>
            <person name="Tallon L."/>
            <person name="Sadzewicz L."/>
            <person name="Zhao X."/>
            <person name="Boylan J."/>
            <person name="Ott S."/>
            <person name="Bowen H."/>
            <person name="Vavikolanu K."/>
            <person name="Mehta A."/>
            <person name="Aluvathingal J."/>
            <person name="Nadendla S."/>
            <person name="Lowell S."/>
            <person name="Myers T."/>
            <person name="Yan Y."/>
            <person name="Sichtig H."/>
        </authorList>
    </citation>
    <scope>NUCLEOTIDE SEQUENCE [LARGE SCALE GENOMIC DNA]</scope>
    <source>
        <strain evidence="3 4">FDAARGOS_890</strain>
    </source>
</reference>
<dbReference type="Pfam" id="PF16220">
    <property type="entry name" value="DUF4880"/>
    <property type="match status" value="1"/>
</dbReference>
<dbReference type="KEGG" id="dla:I6G47_06265"/>
<evidence type="ECO:0000313" key="4">
    <source>
        <dbReference type="Proteomes" id="UP000595064"/>
    </source>
</evidence>
<gene>
    <name evidence="3" type="ORF">I6G47_06265</name>
</gene>
<sequence length="325" mass="35182">MGEGSLESNDRRALHEAAAWHVKLRGTAVTPSLQQAWTDWHEADPAHQRAWLRVQSVTAQLSHLPAPLARQALGRRSDPNRRSAVRAVALGLGSGATAWLAWKGAPLEHWQAAHRTATGERRDLTLPDGSLVALDTATSVDVAFDDRQRLLRLYRGRILVATGPDALGRPFSVQTPQGHVLALGTRFTVHVADDGLCHVNVQEKTVRLQPLDSEATPTELQAGQHAAFSASAAQPPASADPFAASWHEGGLIALDMPLGQLIDALARYRPGYLGCTPEVAGLRVSGAFPVDDTDRALAALVSRFPLQLSTRTRYWVQVQARSGWD</sequence>
<dbReference type="EMBL" id="CP065748">
    <property type="protein sequence ID" value="QPS82681.1"/>
    <property type="molecule type" value="Genomic_DNA"/>
</dbReference>
<dbReference type="PANTHER" id="PTHR30273">
    <property type="entry name" value="PERIPLASMIC SIGNAL SENSOR AND SIGMA FACTOR ACTIVATOR FECR-RELATED"/>
    <property type="match status" value="1"/>
</dbReference>
<feature type="domain" description="FecR N-terminal" evidence="2">
    <location>
        <begin position="16"/>
        <end position="56"/>
    </location>
</feature>
<dbReference type="PIRSF" id="PIRSF018266">
    <property type="entry name" value="FecR"/>
    <property type="match status" value="1"/>
</dbReference>
<dbReference type="InterPro" id="IPR012373">
    <property type="entry name" value="Ferrdict_sens_TM"/>
</dbReference>
<dbReference type="PANTHER" id="PTHR30273:SF2">
    <property type="entry name" value="PROTEIN FECR"/>
    <property type="match status" value="1"/>
</dbReference>
<dbReference type="GO" id="GO:0016989">
    <property type="term" value="F:sigma factor antagonist activity"/>
    <property type="evidence" value="ECO:0007669"/>
    <property type="project" value="TreeGrafter"/>
</dbReference>
<feature type="domain" description="FecR protein" evidence="1">
    <location>
        <begin position="114"/>
        <end position="206"/>
    </location>
</feature>
<dbReference type="InterPro" id="IPR032623">
    <property type="entry name" value="FecR_N"/>
</dbReference>
<name>A0A7T2YV91_9BURK</name>
<dbReference type="Pfam" id="PF04773">
    <property type="entry name" value="FecR"/>
    <property type="match status" value="1"/>
</dbReference>
<dbReference type="Gene3D" id="2.60.120.1440">
    <property type="match status" value="1"/>
</dbReference>
<evidence type="ECO:0000313" key="3">
    <source>
        <dbReference type="EMBL" id="QPS82681.1"/>
    </source>
</evidence>
<dbReference type="InterPro" id="IPR006860">
    <property type="entry name" value="FecR"/>
</dbReference>
<protein>
    <submittedName>
        <fullName evidence="3">FecR domain-containing protein</fullName>
    </submittedName>
</protein>
<evidence type="ECO:0000259" key="1">
    <source>
        <dbReference type="Pfam" id="PF04773"/>
    </source>
</evidence>